<evidence type="ECO:0000313" key="2">
    <source>
        <dbReference type="Proteomes" id="UP001206925"/>
    </source>
</evidence>
<organism evidence="1 2">
    <name type="scientific">Ambrosia artemisiifolia</name>
    <name type="common">Common ragweed</name>
    <dbReference type="NCBI Taxonomy" id="4212"/>
    <lineage>
        <taxon>Eukaryota</taxon>
        <taxon>Viridiplantae</taxon>
        <taxon>Streptophyta</taxon>
        <taxon>Embryophyta</taxon>
        <taxon>Tracheophyta</taxon>
        <taxon>Spermatophyta</taxon>
        <taxon>Magnoliopsida</taxon>
        <taxon>eudicotyledons</taxon>
        <taxon>Gunneridae</taxon>
        <taxon>Pentapetalae</taxon>
        <taxon>asterids</taxon>
        <taxon>campanulids</taxon>
        <taxon>Asterales</taxon>
        <taxon>Asteraceae</taxon>
        <taxon>Asteroideae</taxon>
        <taxon>Heliantheae alliance</taxon>
        <taxon>Heliantheae</taxon>
        <taxon>Ambrosia</taxon>
    </lineage>
</organism>
<gene>
    <name evidence="1" type="ORF">M8C21_011885</name>
</gene>
<proteinExistence type="predicted"/>
<dbReference type="EMBL" id="JAMZMK010008969">
    <property type="protein sequence ID" value="KAI7737713.1"/>
    <property type="molecule type" value="Genomic_DNA"/>
</dbReference>
<keyword evidence="2" id="KW-1185">Reference proteome</keyword>
<evidence type="ECO:0000313" key="1">
    <source>
        <dbReference type="EMBL" id="KAI7737713.1"/>
    </source>
</evidence>
<dbReference type="Proteomes" id="UP001206925">
    <property type="component" value="Unassembled WGS sequence"/>
</dbReference>
<reference evidence="1" key="1">
    <citation type="submission" date="2022-06" db="EMBL/GenBank/DDBJ databases">
        <title>Uncovering the hologenomic basis of an extraordinary plant invasion.</title>
        <authorList>
            <person name="Bieker V.C."/>
            <person name="Martin M.D."/>
            <person name="Gilbert T."/>
            <person name="Hodgins K."/>
            <person name="Battlay P."/>
            <person name="Petersen B."/>
            <person name="Wilson J."/>
        </authorList>
    </citation>
    <scope>NUCLEOTIDE SEQUENCE</scope>
    <source>
        <strain evidence="1">AA19_3_7</strain>
        <tissue evidence="1">Leaf</tissue>
    </source>
</reference>
<accession>A0AAD5GF12</accession>
<name>A0AAD5GF12_AMBAR</name>
<protein>
    <submittedName>
        <fullName evidence="1">Uncharacterized protein</fullName>
    </submittedName>
</protein>
<sequence>MNRNSPPLVPTSVQPFECTTTHLIWSSITIPGEEGLMCSERVLAFEIIDSWPTGLL</sequence>
<comment type="caution">
    <text evidence="1">The sequence shown here is derived from an EMBL/GenBank/DDBJ whole genome shotgun (WGS) entry which is preliminary data.</text>
</comment>
<dbReference type="AlphaFoldDB" id="A0AAD5GF12"/>